<dbReference type="SUPFAM" id="SSF53474">
    <property type="entry name" value="alpha/beta-Hydrolases"/>
    <property type="match status" value="1"/>
</dbReference>
<dbReference type="RefSeq" id="WP_420164323.1">
    <property type="nucleotide sequence ID" value="NZ_JBDLNV010000003.1"/>
</dbReference>
<evidence type="ECO:0000313" key="2">
    <source>
        <dbReference type="EMBL" id="MFM1723773.1"/>
    </source>
</evidence>
<sequence length="450" mass="46517">MRRSRILAAVGAFSTLVAVWGGGVTAPALADAAPVQAAVDDFYRAPDGFESTAPGTILRDRPVQLASYSALPFNAQAWQILYRTTDLAGAPMASVTTVILPAGTPPPGGRPLLSYQMATDSIDPGCAASVAMQPGSGLEAFTSQGQMTFVGQALQRGWAVSVPDHEGPAPRVGTPREPGYVVLDGIRAAEQFAPLGLSGAQTPVGLWGYSGGGLASAWAAQVQPTYAPELNVRGFALGSPSPDPAAVVHRLNGTPWAGLQTMVLASTREIFPDAGREIDARLTPEGRAALAAPADQCLASTIATNLFRDNTGYWTVPLTELLQVPAVAAAVEETKLGGTAPTAPVYLYSGVNDEIVPIATVDRLADTYCAGGTPLTYRRDETSLHATLIVTGAADALNWLGDRIDGVPSAPGCNTQTLTSTLQAPGAAETYVSSNLGTAEILMGRPIGPR</sequence>
<organism evidence="2 3">
    <name type="scientific">Rhodococcus parequi</name>
    <dbReference type="NCBI Taxonomy" id="3137122"/>
    <lineage>
        <taxon>Bacteria</taxon>
        <taxon>Bacillati</taxon>
        <taxon>Actinomycetota</taxon>
        <taxon>Actinomycetes</taxon>
        <taxon>Mycobacteriales</taxon>
        <taxon>Nocardiaceae</taxon>
        <taxon>Rhodococcus</taxon>
    </lineage>
</organism>
<dbReference type="InterPro" id="IPR029058">
    <property type="entry name" value="AB_hydrolase_fold"/>
</dbReference>
<feature type="signal peptide" evidence="1">
    <location>
        <begin position="1"/>
        <end position="30"/>
    </location>
</feature>
<dbReference type="EMBL" id="JBDLNV010000003">
    <property type="protein sequence ID" value="MFM1723773.1"/>
    <property type="molecule type" value="Genomic_DNA"/>
</dbReference>
<evidence type="ECO:0000256" key="1">
    <source>
        <dbReference type="SAM" id="SignalP"/>
    </source>
</evidence>
<feature type="chain" id="PRO_5046481738" evidence="1">
    <location>
        <begin position="31"/>
        <end position="450"/>
    </location>
</feature>
<accession>A0ABW9FGF8</accession>
<comment type="caution">
    <text evidence="2">The sequence shown here is derived from an EMBL/GenBank/DDBJ whole genome shotgun (WGS) entry which is preliminary data.</text>
</comment>
<dbReference type="Gene3D" id="1.10.260.130">
    <property type="match status" value="1"/>
</dbReference>
<dbReference type="PIRSF" id="PIRSF029171">
    <property type="entry name" value="Esterase_LipA"/>
    <property type="match status" value="1"/>
</dbReference>
<dbReference type="InterPro" id="IPR005152">
    <property type="entry name" value="Lipase_secreted"/>
</dbReference>
<protein>
    <submittedName>
        <fullName evidence="2">Lipase family protein</fullName>
    </submittedName>
</protein>
<reference evidence="2 3" key="1">
    <citation type="submission" date="2023-11" db="EMBL/GenBank/DDBJ databases">
        <authorList>
            <person name="Val-Calvo J."/>
            <person name="Scortti M."/>
            <person name="Vazquez-Boland J."/>
        </authorList>
    </citation>
    <scope>NUCLEOTIDE SEQUENCE [LARGE SCALE GENOMIC DNA]</scope>
    <source>
        <strain evidence="2 3">PAM 2766</strain>
    </source>
</reference>
<gene>
    <name evidence="2" type="ORF">ABEU20_002345</name>
</gene>
<dbReference type="PANTHER" id="PTHR34853:SF1">
    <property type="entry name" value="LIPASE 5"/>
    <property type="match status" value="1"/>
</dbReference>
<keyword evidence="3" id="KW-1185">Reference proteome</keyword>
<dbReference type="Pfam" id="PF03583">
    <property type="entry name" value="LIP"/>
    <property type="match status" value="1"/>
</dbReference>
<evidence type="ECO:0000313" key="3">
    <source>
        <dbReference type="Proteomes" id="UP001629745"/>
    </source>
</evidence>
<proteinExistence type="predicted"/>
<name>A0ABW9FGF8_9NOCA</name>
<dbReference type="Gene3D" id="3.40.50.1820">
    <property type="entry name" value="alpha/beta hydrolase"/>
    <property type="match status" value="1"/>
</dbReference>
<keyword evidence="1" id="KW-0732">Signal</keyword>
<dbReference type="Proteomes" id="UP001629745">
    <property type="component" value="Unassembled WGS sequence"/>
</dbReference>
<dbReference type="PANTHER" id="PTHR34853">
    <property type="match status" value="1"/>
</dbReference>